<protein>
    <recommendedName>
        <fullName evidence="3">DUF6534 domain-containing protein</fullName>
    </recommendedName>
</protein>
<dbReference type="PANTHER" id="PTHR40465:SF1">
    <property type="entry name" value="DUF6534 DOMAIN-CONTAINING PROTEIN"/>
    <property type="match status" value="1"/>
</dbReference>
<evidence type="ECO:0000313" key="4">
    <source>
        <dbReference type="EMBL" id="KAJ7359824.1"/>
    </source>
</evidence>
<evidence type="ECO:0000256" key="1">
    <source>
        <dbReference type="SAM" id="MobiDB-lite"/>
    </source>
</evidence>
<dbReference type="Pfam" id="PF20152">
    <property type="entry name" value="DUF6534"/>
    <property type="match status" value="1"/>
</dbReference>
<comment type="caution">
    <text evidence="4">The sequence shown here is derived from an EMBL/GenBank/DDBJ whole genome shotgun (WGS) entry which is preliminary data.</text>
</comment>
<feature type="transmembrane region" description="Helical" evidence="2">
    <location>
        <begin position="46"/>
        <end position="66"/>
    </location>
</feature>
<dbReference type="AlphaFoldDB" id="A0AAD7AIW0"/>
<evidence type="ECO:0000256" key="2">
    <source>
        <dbReference type="SAM" id="Phobius"/>
    </source>
</evidence>
<evidence type="ECO:0000313" key="5">
    <source>
        <dbReference type="Proteomes" id="UP001218218"/>
    </source>
</evidence>
<dbReference type="InterPro" id="IPR045339">
    <property type="entry name" value="DUF6534"/>
</dbReference>
<evidence type="ECO:0000259" key="3">
    <source>
        <dbReference type="Pfam" id="PF20152"/>
    </source>
</evidence>
<feature type="transmembrane region" description="Helical" evidence="2">
    <location>
        <begin position="7"/>
        <end position="26"/>
    </location>
</feature>
<keyword evidence="5" id="KW-1185">Reference proteome</keyword>
<feature type="region of interest" description="Disordered" evidence="1">
    <location>
        <begin position="235"/>
        <end position="282"/>
    </location>
</feature>
<keyword evidence="2" id="KW-0812">Transmembrane</keyword>
<feature type="transmembrane region" description="Helical" evidence="2">
    <location>
        <begin position="73"/>
        <end position="93"/>
    </location>
</feature>
<feature type="transmembrane region" description="Helical" evidence="2">
    <location>
        <begin position="157"/>
        <end position="179"/>
    </location>
</feature>
<keyword evidence="2" id="KW-1133">Transmembrane helix</keyword>
<name>A0AAD7AIW0_9AGAR</name>
<reference evidence="4" key="1">
    <citation type="submission" date="2023-03" db="EMBL/GenBank/DDBJ databases">
        <title>Massive genome expansion in bonnet fungi (Mycena s.s.) driven by repeated elements and novel gene families across ecological guilds.</title>
        <authorList>
            <consortium name="Lawrence Berkeley National Laboratory"/>
            <person name="Harder C.B."/>
            <person name="Miyauchi S."/>
            <person name="Viragh M."/>
            <person name="Kuo A."/>
            <person name="Thoen E."/>
            <person name="Andreopoulos B."/>
            <person name="Lu D."/>
            <person name="Skrede I."/>
            <person name="Drula E."/>
            <person name="Henrissat B."/>
            <person name="Morin E."/>
            <person name="Kohler A."/>
            <person name="Barry K."/>
            <person name="LaButti K."/>
            <person name="Morin E."/>
            <person name="Salamov A."/>
            <person name="Lipzen A."/>
            <person name="Mereny Z."/>
            <person name="Hegedus B."/>
            <person name="Baldrian P."/>
            <person name="Stursova M."/>
            <person name="Weitz H."/>
            <person name="Taylor A."/>
            <person name="Grigoriev I.V."/>
            <person name="Nagy L.G."/>
            <person name="Martin F."/>
            <person name="Kauserud H."/>
        </authorList>
    </citation>
    <scope>NUCLEOTIDE SEQUENCE</scope>
    <source>
        <strain evidence="4">CBHHK002</strain>
    </source>
</reference>
<accession>A0AAD7AIW0</accession>
<sequence length="282" mass="31111">MSTKAIVYALFVLELAQTGIMTYFAYTVFGAGYGNLDVFDRSALEWFPVCILGSIIAGIVQLFYAYRVRAFSGSWIAGGLVTFLALVQIGSGIAQGVISKQLVDRSRLTGKPIAVTIWLVSSAVCDILIAGFMTYYLKRGHIRSSQMKNYIAKIVRYTVETGAITALVASLMVIVQHAFPENNYFETPSWVLGKLYSNNLLVLLNARAVTVGGRDYVHSTVRGITEEIDFHATDRGQMTTDTRLDDRRASDIPSGNASDTEHGKAPRRYPSSRTLELDDIRV</sequence>
<feature type="domain" description="DUF6534" evidence="3">
    <location>
        <begin position="122"/>
        <end position="208"/>
    </location>
</feature>
<dbReference type="EMBL" id="JARIHO010000006">
    <property type="protein sequence ID" value="KAJ7359824.1"/>
    <property type="molecule type" value="Genomic_DNA"/>
</dbReference>
<gene>
    <name evidence="4" type="ORF">DFH08DRAFT_847150</name>
</gene>
<feature type="transmembrane region" description="Helical" evidence="2">
    <location>
        <begin position="113"/>
        <end position="137"/>
    </location>
</feature>
<dbReference type="PANTHER" id="PTHR40465">
    <property type="entry name" value="CHROMOSOME 1, WHOLE GENOME SHOTGUN SEQUENCE"/>
    <property type="match status" value="1"/>
</dbReference>
<organism evidence="4 5">
    <name type="scientific">Mycena albidolilacea</name>
    <dbReference type="NCBI Taxonomy" id="1033008"/>
    <lineage>
        <taxon>Eukaryota</taxon>
        <taxon>Fungi</taxon>
        <taxon>Dikarya</taxon>
        <taxon>Basidiomycota</taxon>
        <taxon>Agaricomycotina</taxon>
        <taxon>Agaricomycetes</taxon>
        <taxon>Agaricomycetidae</taxon>
        <taxon>Agaricales</taxon>
        <taxon>Marasmiineae</taxon>
        <taxon>Mycenaceae</taxon>
        <taxon>Mycena</taxon>
    </lineage>
</organism>
<dbReference type="Proteomes" id="UP001218218">
    <property type="component" value="Unassembled WGS sequence"/>
</dbReference>
<proteinExistence type="predicted"/>
<keyword evidence="2" id="KW-0472">Membrane</keyword>